<dbReference type="InterPro" id="IPR011701">
    <property type="entry name" value="MFS"/>
</dbReference>
<keyword evidence="2 5" id="KW-0812">Transmembrane</keyword>
<feature type="transmembrane region" description="Helical" evidence="5">
    <location>
        <begin position="327"/>
        <end position="348"/>
    </location>
</feature>
<feature type="transmembrane region" description="Helical" evidence="5">
    <location>
        <begin position="261"/>
        <end position="286"/>
    </location>
</feature>
<dbReference type="GO" id="GO:0097037">
    <property type="term" value="P:heme export"/>
    <property type="evidence" value="ECO:0007669"/>
    <property type="project" value="TreeGrafter"/>
</dbReference>
<feature type="transmembrane region" description="Helical" evidence="5">
    <location>
        <begin position="33"/>
        <end position="55"/>
    </location>
</feature>
<feature type="transmembrane region" description="Helical" evidence="5">
    <location>
        <begin position="354"/>
        <end position="378"/>
    </location>
</feature>
<dbReference type="InterPro" id="IPR049680">
    <property type="entry name" value="FLVCR1-2_SLC49-like"/>
</dbReference>
<protein>
    <recommendedName>
        <fullName evidence="8">Major facilitator superfamily (MFS) profile domain-containing protein</fullName>
    </recommendedName>
</protein>
<feature type="transmembrane region" description="Helical" evidence="5">
    <location>
        <begin position="203"/>
        <end position="222"/>
    </location>
</feature>
<gene>
    <name evidence="6" type="ORF">WA026_019685</name>
</gene>
<comment type="subcellular location">
    <subcellularLocation>
        <location evidence="1">Membrane</location>
        <topology evidence="1">Multi-pass membrane protein</topology>
    </subcellularLocation>
</comment>
<dbReference type="GO" id="GO:0016020">
    <property type="term" value="C:membrane"/>
    <property type="evidence" value="ECO:0007669"/>
    <property type="project" value="UniProtKB-SubCell"/>
</dbReference>
<evidence type="ECO:0008006" key="8">
    <source>
        <dbReference type="Google" id="ProtNLM"/>
    </source>
</evidence>
<comment type="caution">
    <text evidence="6">The sequence shown here is derived from an EMBL/GenBank/DDBJ whole genome shotgun (WGS) entry which is preliminary data.</text>
</comment>
<dbReference type="Gene3D" id="1.20.1250.20">
    <property type="entry name" value="MFS general substrate transporter like domains"/>
    <property type="match status" value="1"/>
</dbReference>
<dbReference type="Proteomes" id="UP001431783">
    <property type="component" value="Unassembled WGS sequence"/>
</dbReference>
<dbReference type="InterPro" id="IPR036259">
    <property type="entry name" value="MFS_trans_sf"/>
</dbReference>
<feature type="transmembrane region" description="Helical" evidence="5">
    <location>
        <begin position="390"/>
        <end position="414"/>
    </location>
</feature>
<accession>A0AAW1UQA5</accession>
<keyword evidence="4 5" id="KW-0472">Membrane</keyword>
<dbReference type="GO" id="GO:0020037">
    <property type="term" value="F:heme binding"/>
    <property type="evidence" value="ECO:0007669"/>
    <property type="project" value="TreeGrafter"/>
</dbReference>
<evidence type="ECO:0000256" key="1">
    <source>
        <dbReference type="ARBA" id="ARBA00004141"/>
    </source>
</evidence>
<feature type="transmembrane region" description="Helical" evidence="5">
    <location>
        <begin position="161"/>
        <end position="183"/>
    </location>
</feature>
<dbReference type="SUPFAM" id="SSF103473">
    <property type="entry name" value="MFS general substrate transporter"/>
    <property type="match status" value="1"/>
</dbReference>
<feature type="transmembrane region" description="Helical" evidence="5">
    <location>
        <begin position="75"/>
        <end position="95"/>
    </location>
</feature>
<evidence type="ECO:0000256" key="2">
    <source>
        <dbReference type="ARBA" id="ARBA00022692"/>
    </source>
</evidence>
<evidence type="ECO:0000256" key="3">
    <source>
        <dbReference type="ARBA" id="ARBA00022989"/>
    </source>
</evidence>
<dbReference type="GO" id="GO:0015232">
    <property type="term" value="F:heme transmembrane transporter activity"/>
    <property type="evidence" value="ECO:0007669"/>
    <property type="project" value="TreeGrafter"/>
</dbReference>
<evidence type="ECO:0000256" key="4">
    <source>
        <dbReference type="ARBA" id="ARBA00023136"/>
    </source>
</evidence>
<feature type="transmembrane region" description="Helical" evidence="5">
    <location>
        <begin position="298"/>
        <end position="320"/>
    </location>
</feature>
<feature type="transmembrane region" description="Helical" evidence="5">
    <location>
        <begin position="420"/>
        <end position="440"/>
    </location>
</feature>
<dbReference type="PANTHER" id="PTHR10924:SF4">
    <property type="entry name" value="GH15861P"/>
    <property type="match status" value="1"/>
</dbReference>
<dbReference type="PANTHER" id="PTHR10924">
    <property type="entry name" value="MAJOR FACILITATOR SUPERFAMILY PROTEIN-RELATED"/>
    <property type="match status" value="1"/>
</dbReference>
<dbReference type="Pfam" id="PF07690">
    <property type="entry name" value="MFS_1"/>
    <property type="match status" value="1"/>
</dbReference>
<dbReference type="AlphaFoldDB" id="A0AAW1UQA5"/>
<organism evidence="6 7">
    <name type="scientific">Henosepilachna vigintioctopunctata</name>
    <dbReference type="NCBI Taxonomy" id="420089"/>
    <lineage>
        <taxon>Eukaryota</taxon>
        <taxon>Metazoa</taxon>
        <taxon>Ecdysozoa</taxon>
        <taxon>Arthropoda</taxon>
        <taxon>Hexapoda</taxon>
        <taxon>Insecta</taxon>
        <taxon>Pterygota</taxon>
        <taxon>Neoptera</taxon>
        <taxon>Endopterygota</taxon>
        <taxon>Coleoptera</taxon>
        <taxon>Polyphaga</taxon>
        <taxon>Cucujiformia</taxon>
        <taxon>Coccinelloidea</taxon>
        <taxon>Coccinellidae</taxon>
        <taxon>Epilachninae</taxon>
        <taxon>Epilachnini</taxon>
        <taxon>Henosepilachna</taxon>
    </lineage>
</organism>
<keyword evidence="7" id="KW-1185">Reference proteome</keyword>
<keyword evidence="3 5" id="KW-1133">Transmembrane helix</keyword>
<feature type="transmembrane region" description="Helical" evidence="5">
    <location>
        <begin position="102"/>
        <end position="121"/>
    </location>
</feature>
<dbReference type="EMBL" id="JARQZJ010000073">
    <property type="protein sequence ID" value="KAK9882170.1"/>
    <property type="molecule type" value="Genomic_DNA"/>
</dbReference>
<evidence type="ECO:0000313" key="6">
    <source>
        <dbReference type="EMBL" id="KAK9882170.1"/>
    </source>
</evidence>
<proteinExistence type="predicted"/>
<sequence length="453" mass="49891">MKILTIVRQVHKMDRSSSTIISKSDCDIKLYGYRWFIIIIFGCYCGVNFLQFMQFTIIADIIKKYYNVDTFSVDMSGLVFMAFYILLFIPAGYIVERTSLKTVSIIASGLTALGNCLKLLAISPDRYYVILASQSLCAIAQIFILIIPTKVACTWFGADEVSTACSIGIFGTQIGLAVGSILPTIIVNDSNDLDTIGDGLNTLFLYNAVASIAIFLVVIIFFRSKPPSPPSESQAELVTRIEEEKMSHWAALKGFAKNKDFLIVLCTLGLAFGLWNCFGILVNQMFSYSFPNESNALAGFLTSAAIISGGCFGTVFFGYLLDRTHKFKWISCFALTSNTILSILQAVFMLTSNKIATCIIIPLNGFYSGSMMVIAYEYAAETTYPVPEALGASILNVIIYLIAIIYVVILSLIFDNVSYLAGYIVIVGSLAMGTFPILWISTELKRRNANLKT</sequence>
<evidence type="ECO:0000313" key="7">
    <source>
        <dbReference type="Proteomes" id="UP001431783"/>
    </source>
</evidence>
<reference evidence="6 7" key="1">
    <citation type="submission" date="2023-03" db="EMBL/GenBank/DDBJ databases">
        <title>Genome insight into feeding habits of ladybird beetles.</title>
        <authorList>
            <person name="Li H.-S."/>
            <person name="Huang Y.-H."/>
            <person name="Pang H."/>
        </authorList>
    </citation>
    <scope>NUCLEOTIDE SEQUENCE [LARGE SCALE GENOMIC DNA]</scope>
    <source>
        <strain evidence="6">SYSU_2023b</strain>
        <tissue evidence="6">Whole body</tissue>
    </source>
</reference>
<evidence type="ECO:0000256" key="5">
    <source>
        <dbReference type="SAM" id="Phobius"/>
    </source>
</evidence>
<name>A0AAW1UQA5_9CUCU</name>